<sequence length="835" mass="92647">MKHVKHILHKEKVGGRGGVLGQIRPRFAPTGARGRPLLRPRSRAPKPALRRRPSGPRAATGHAPGADGRAQRLPEAAPALPSARLQDGGRPAAASPPRPRARAARSRRPSPRELHPGGGQSGRLRLFPAIVRSGGRGPARAARPSVASSPSAAAGSRGAGRPGGPAWEGAGGRASSGRAPDEEPRSRTPVGAMPCGEDWLSQPLGIVQGFFAQNGVSSDWEKKVVEYFKEKLKESNAPKWVPSLNEVPLHYLKPNSFVKFRCMIQDMFDPEFYMGVYETVNQNTKARVLHFGKYRDVAECGPQQEVDLNSPRTTTLERQTFYCVPVPGESSWVKEAYVNTNQARVSPSTSYTPSRHKRSYEDDEDMDHHPHKQKDQHAGAGQAGRNIGGLQWCGEPKRLETEASAGQQLNSLNLSSPFDLNFPLPGEKGPACLVKVYEDWDCFKVNDVLELYGILSVDPVLSILNNDERDASSVLDPMECSDTAEEQRVRSPPASLVPRIHVVLAQKLQHINPLLPACLKQEESKACKFVSSFMSELSPVRAELLGFLTHALLGDSLAAEYLILHLISTVYTRRDVLPLGKFTVNLSGCPRNSTYTEHLYRIIQHLVPASFRLQMTIENMNQLKLIPHKDYTANRLVSGLLQLPSNTSLVIDETLLEQGQLDTSGVHNVTALSNLITWQKVDYDFSYHQMEFPCNINVLITSEGRSLLPADCQIHLQPQLIPPNMEEYMDSLLSTVLPSVLNKFRIYLTLLRLLDYSISDEVTKAVEDDFVEMRKNDPQSITADDLHQLLIVARFLSLSAGQTTLSRERWLRAKQLESLRRTRLQQQKCVNGNEL</sequence>
<protein>
    <recommendedName>
        <fullName evidence="3">Mini-chromosome maintenance complex-binding protein</fullName>
    </recommendedName>
</protein>
<dbReference type="PANTHER" id="PTHR13489">
    <property type="entry name" value="MINI-CHROMOSOME MAINTENANCE COMPLEX-BINDING PROTEIN"/>
    <property type="match status" value="1"/>
</dbReference>
<comment type="similarity">
    <text evidence="2">Belongs to the MCMBP family.</text>
</comment>
<dbReference type="Proteomes" id="UP001652624">
    <property type="component" value="Chromosome 14"/>
</dbReference>
<evidence type="ECO:0000313" key="6">
    <source>
        <dbReference type="Proteomes" id="UP001652624"/>
    </source>
</evidence>
<keyword evidence="4" id="KW-0539">Nucleus</keyword>
<evidence type="ECO:0000256" key="2">
    <source>
        <dbReference type="ARBA" id="ARBA00007925"/>
    </source>
</evidence>
<comment type="subcellular location">
    <subcellularLocation>
        <location evidence="1">Nucleus</location>
    </subcellularLocation>
</comment>
<dbReference type="GeneID" id="103124013"/>
<name>A0ABM3VS66_ERIEU</name>
<evidence type="ECO:0000256" key="1">
    <source>
        <dbReference type="ARBA" id="ARBA00004123"/>
    </source>
</evidence>
<evidence type="ECO:0000256" key="4">
    <source>
        <dbReference type="ARBA" id="ARBA00023242"/>
    </source>
</evidence>
<accession>A0ABM3VS66</accession>
<proteinExistence type="inferred from homology"/>
<dbReference type="InterPro" id="IPR019140">
    <property type="entry name" value="MCM_complex-bd"/>
</dbReference>
<dbReference type="Pfam" id="PF09739">
    <property type="entry name" value="MCM_bind"/>
    <property type="match status" value="1"/>
</dbReference>
<dbReference type="PANTHER" id="PTHR13489:SF0">
    <property type="entry name" value="MINI-CHROMOSOME MAINTENANCE COMPLEX-BINDING PROTEIN"/>
    <property type="match status" value="1"/>
</dbReference>
<evidence type="ECO:0000313" key="7">
    <source>
        <dbReference type="RefSeq" id="XP_060027168.1"/>
    </source>
</evidence>
<dbReference type="RefSeq" id="XP_060027168.1">
    <property type="nucleotide sequence ID" value="XM_060171185.1"/>
</dbReference>
<feature type="compositionally biased region" description="Polar residues" evidence="5">
    <location>
        <begin position="343"/>
        <end position="353"/>
    </location>
</feature>
<feature type="region of interest" description="Disordered" evidence="5">
    <location>
        <begin position="343"/>
        <end position="386"/>
    </location>
</feature>
<organism evidence="6 7">
    <name type="scientific">Erinaceus europaeus</name>
    <name type="common">Western European hedgehog</name>
    <dbReference type="NCBI Taxonomy" id="9365"/>
    <lineage>
        <taxon>Eukaryota</taxon>
        <taxon>Metazoa</taxon>
        <taxon>Chordata</taxon>
        <taxon>Craniata</taxon>
        <taxon>Vertebrata</taxon>
        <taxon>Euteleostomi</taxon>
        <taxon>Mammalia</taxon>
        <taxon>Eutheria</taxon>
        <taxon>Laurasiatheria</taxon>
        <taxon>Eulipotyphla</taxon>
        <taxon>Erinaceidae</taxon>
        <taxon>Erinaceinae</taxon>
        <taxon>Erinaceus</taxon>
    </lineage>
</organism>
<feature type="compositionally biased region" description="Basic residues" evidence="5">
    <location>
        <begin position="36"/>
        <end position="54"/>
    </location>
</feature>
<feature type="region of interest" description="Disordered" evidence="5">
    <location>
        <begin position="1"/>
        <end position="190"/>
    </location>
</feature>
<gene>
    <name evidence="7" type="primary">MCMBP</name>
</gene>
<keyword evidence="6" id="KW-1185">Reference proteome</keyword>
<reference evidence="7" key="1">
    <citation type="submission" date="2025-08" db="UniProtKB">
        <authorList>
            <consortium name="RefSeq"/>
        </authorList>
    </citation>
    <scope>IDENTIFICATION</scope>
</reference>
<feature type="compositionally biased region" description="Basic residues" evidence="5">
    <location>
        <begin position="99"/>
        <end position="109"/>
    </location>
</feature>
<evidence type="ECO:0000256" key="3">
    <source>
        <dbReference type="ARBA" id="ARBA00015405"/>
    </source>
</evidence>
<feature type="compositionally biased region" description="Low complexity" evidence="5">
    <location>
        <begin position="138"/>
        <end position="156"/>
    </location>
</feature>
<evidence type="ECO:0000256" key="5">
    <source>
        <dbReference type="SAM" id="MobiDB-lite"/>
    </source>
</evidence>